<evidence type="ECO:0000313" key="2">
    <source>
        <dbReference type="EMBL" id="PHZ07719.1"/>
    </source>
</evidence>
<sequence>MSETQVEEMVEEMDLDEDPTFRYGKLLLLDGDRIVPQEMEVDIVPEDIPLMPEVDDSNKALSYKAYCLENIKKLIHLMQEKGSSATNHAKACFIPHSTAYEILKQWNKSDGTVIPVGCVKRHSKNNGTPKTNNAKLTQQHT</sequence>
<feature type="compositionally biased region" description="Polar residues" evidence="1">
    <location>
        <begin position="125"/>
        <end position="141"/>
    </location>
</feature>
<gene>
    <name evidence="2" type="ORF">RHIMIDRAFT_295708</name>
</gene>
<evidence type="ECO:0000313" key="3">
    <source>
        <dbReference type="Proteomes" id="UP000242254"/>
    </source>
</evidence>
<proteinExistence type="predicted"/>
<dbReference type="GeneID" id="35445194"/>
<dbReference type="Proteomes" id="UP000242254">
    <property type="component" value="Unassembled WGS sequence"/>
</dbReference>
<organism evidence="2 3">
    <name type="scientific">Rhizopus microsporus ATCC 52813</name>
    <dbReference type="NCBI Taxonomy" id="1340429"/>
    <lineage>
        <taxon>Eukaryota</taxon>
        <taxon>Fungi</taxon>
        <taxon>Fungi incertae sedis</taxon>
        <taxon>Mucoromycota</taxon>
        <taxon>Mucoromycotina</taxon>
        <taxon>Mucoromycetes</taxon>
        <taxon>Mucorales</taxon>
        <taxon>Mucorineae</taxon>
        <taxon>Rhizopodaceae</taxon>
        <taxon>Rhizopus</taxon>
    </lineage>
</organism>
<protein>
    <submittedName>
        <fullName evidence="2">Uncharacterized protein</fullName>
    </submittedName>
</protein>
<name>A0A2G4SG44_RHIZD</name>
<dbReference type="AlphaFoldDB" id="A0A2G4SG44"/>
<dbReference type="EMBL" id="KZ303872">
    <property type="protein sequence ID" value="PHZ07719.1"/>
    <property type="molecule type" value="Genomic_DNA"/>
</dbReference>
<dbReference type="RefSeq" id="XP_023461427.1">
    <property type="nucleotide sequence ID" value="XM_023614205.1"/>
</dbReference>
<evidence type="ECO:0000256" key="1">
    <source>
        <dbReference type="SAM" id="MobiDB-lite"/>
    </source>
</evidence>
<keyword evidence="3" id="KW-1185">Reference proteome</keyword>
<reference evidence="2 3" key="1">
    <citation type="journal article" date="2016" name="Proc. Natl. Acad. Sci. U.S.A.">
        <title>Lipid metabolic changes in an early divergent fungus govern the establishment of a mutualistic symbiosis with endobacteria.</title>
        <authorList>
            <person name="Lastovetsky O.A."/>
            <person name="Gaspar M.L."/>
            <person name="Mondo S.J."/>
            <person name="LaButti K.M."/>
            <person name="Sandor L."/>
            <person name="Grigoriev I.V."/>
            <person name="Henry S.A."/>
            <person name="Pawlowska T.E."/>
        </authorList>
    </citation>
    <scope>NUCLEOTIDE SEQUENCE [LARGE SCALE GENOMIC DNA]</scope>
    <source>
        <strain evidence="2 3">ATCC 52813</strain>
    </source>
</reference>
<feature type="region of interest" description="Disordered" evidence="1">
    <location>
        <begin position="120"/>
        <end position="141"/>
    </location>
</feature>
<accession>A0A2G4SG44</accession>